<dbReference type="SUPFAM" id="SSF52540">
    <property type="entry name" value="P-loop containing nucleoside triphosphate hydrolases"/>
    <property type="match status" value="1"/>
</dbReference>
<dbReference type="EMBL" id="AADV02000005">
    <property type="protein sequence ID" value="EAM51501.1"/>
    <property type="molecule type" value="Genomic_DNA"/>
</dbReference>
<dbReference type="RefSeq" id="WP_007305010.1">
    <property type="nucleotide sequence ID" value="NZ_AADV02000005.1"/>
</dbReference>
<evidence type="ECO:0000313" key="3">
    <source>
        <dbReference type="Proteomes" id="UP000003922"/>
    </source>
</evidence>
<accession>Q4C5P2</accession>
<keyword evidence="3" id="KW-1185">Reference proteome</keyword>
<dbReference type="AlphaFoldDB" id="Q4C5P2"/>
<reference evidence="2" key="1">
    <citation type="submission" date="2004-02" db="EMBL/GenBank/DDBJ databases">
        <authorList>
            <consortium name="DOE Joint Genome Institute"/>
        </authorList>
    </citation>
    <scope>NUCLEOTIDE SEQUENCE [LARGE SCALE GENOMIC DNA]</scope>
    <source>
        <strain evidence="2">WH 8501</strain>
    </source>
</reference>
<evidence type="ECO:0000259" key="1">
    <source>
        <dbReference type="Pfam" id="PF00350"/>
    </source>
</evidence>
<dbReference type="KEGG" id="cwa:CwatDRAFT_4638"/>
<reference evidence="2" key="3">
    <citation type="submission" date="2016-12" db="EMBL/GenBank/DDBJ databases">
        <title>Annotation of the draft genome assembly of Crocosphaera watsonii WH 8501.</title>
        <authorList>
            <consortium name="US DOE Joint Genome Institute (JGI-ORNL)"/>
            <person name="Larimer F."/>
            <person name="Land M."/>
        </authorList>
    </citation>
    <scope>NUCLEOTIDE SEQUENCE</scope>
    <source>
        <strain evidence="2">WH 8501</strain>
    </source>
</reference>
<proteinExistence type="predicted"/>
<dbReference type="Gene3D" id="3.40.50.300">
    <property type="entry name" value="P-loop containing nucleotide triphosphate hydrolases"/>
    <property type="match status" value="1"/>
</dbReference>
<gene>
    <name evidence="2" type="ORF">CwatDRAFT_4638</name>
</gene>
<organism evidence="2 3">
    <name type="scientific">Crocosphaera watsonii WH 8501</name>
    <dbReference type="NCBI Taxonomy" id="165597"/>
    <lineage>
        <taxon>Bacteria</taxon>
        <taxon>Bacillati</taxon>
        <taxon>Cyanobacteriota</taxon>
        <taxon>Cyanophyceae</taxon>
        <taxon>Oscillatoriophycideae</taxon>
        <taxon>Chroococcales</taxon>
        <taxon>Aphanothecaceae</taxon>
        <taxon>Crocosphaera</taxon>
    </lineage>
</organism>
<dbReference type="Pfam" id="PF00350">
    <property type="entry name" value="Dynamin_N"/>
    <property type="match status" value="1"/>
</dbReference>
<feature type="domain" description="Dynamin N-terminal" evidence="1">
    <location>
        <begin position="24"/>
        <end position="113"/>
    </location>
</feature>
<dbReference type="Proteomes" id="UP000003922">
    <property type="component" value="Unassembled WGS sequence"/>
</dbReference>
<name>Q4C5P2_CROWT</name>
<reference evidence="2" key="2">
    <citation type="submission" date="2005-06" db="EMBL/GenBank/DDBJ databases">
        <title>Sequencing of the draft genome and assembly of Crocosphaera watsonii WH 8501.</title>
        <authorList>
            <consortium name="US DOE Joint Genome Institute (JGI-PGF)"/>
            <person name="Copeland A."/>
            <person name="Lucas S."/>
            <person name="Lapidus A."/>
            <person name="Barry K."/>
            <person name="Detter C."/>
            <person name="Glavina T."/>
            <person name="Hammon N."/>
            <person name="Israni S."/>
            <person name="Pitluck S."/>
            <person name="Richardson P."/>
        </authorList>
    </citation>
    <scope>NUCLEOTIDE SEQUENCE [LARGE SCALE GENOMIC DNA]</scope>
    <source>
        <strain evidence="2">WH 8501</strain>
    </source>
</reference>
<dbReference type="InterPro" id="IPR045063">
    <property type="entry name" value="Dynamin_N"/>
</dbReference>
<sequence length="132" mass="15282">MKLQSLLRNFGNDEYKGKKEIALSELKNYVEGYAGAIYVDKVEVFLEELNIDNDIVLVDLPGLGVDNKRHVEFTKDYIKEKAKAFVVCMSPFKVLQGQEIEFLSQINKNNPTIIQRAFWVINQWDLPNKTQQ</sequence>
<protein>
    <recommendedName>
        <fullName evidence="1">Dynamin N-terminal domain-containing protein</fullName>
    </recommendedName>
</protein>
<comment type="caution">
    <text evidence="2">The sequence shown here is derived from an EMBL/GenBank/DDBJ whole genome shotgun (WGS) entry which is preliminary data.</text>
</comment>
<dbReference type="InterPro" id="IPR027417">
    <property type="entry name" value="P-loop_NTPase"/>
</dbReference>
<evidence type="ECO:0000313" key="2">
    <source>
        <dbReference type="EMBL" id="EAM51501.1"/>
    </source>
</evidence>